<dbReference type="InterPro" id="IPR013424">
    <property type="entry name" value="Ice-binding_C"/>
</dbReference>
<dbReference type="Pfam" id="PF07589">
    <property type="entry name" value="PEP-CTERM"/>
    <property type="match status" value="1"/>
</dbReference>
<keyword evidence="5" id="KW-1185">Reference proteome</keyword>
<sequence length="264" mass="27874">MKTSHLFLTLAAAVTSSAPAVAGPLLFDQNVTAVIFGSGNANGSFTVDRAEGIELGLRAKVRYPTPANQFNSNGDGSYDHEAGGGGAGNVRAKWNFEWSINSDLTGQLGRNLSQLSYRLQLDFDPGVATSFLAFDPIKGVACADHSFGNNGSTESNDQRTVCDGGVGSLAQQTAYASFVAGNNLVQNSWNLDFFDNGSNWVFDPNLDGQYTFTLEALQDSSVLASTKIDVFVGQGPQTVPLPGTLALGLLGLGLMGSVLRRRPR</sequence>
<comment type="caution">
    <text evidence="4">The sequence shown here is derived from an EMBL/GenBank/DDBJ whole genome shotgun (WGS) entry which is preliminary data.</text>
</comment>
<feature type="chain" id="PRO_5020665157" evidence="2">
    <location>
        <begin position="23"/>
        <end position="264"/>
    </location>
</feature>
<gene>
    <name evidence="4" type="ORF">DFR39_106134</name>
</gene>
<keyword evidence="2" id="KW-0732">Signal</keyword>
<evidence type="ECO:0000256" key="1">
    <source>
        <dbReference type="SAM" id="Phobius"/>
    </source>
</evidence>
<dbReference type="EMBL" id="SNXE01000006">
    <property type="protein sequence ID" value="TDP07870.1"/>
    <property type="molecule type" value="Genomic_DNA"/>
</dbReference>
<proteinExistence type="predicted"/>
<dbReference type="AlphaFoldDB" id="A0A4R6MZP1"/>
<feature type="transmembrane region" description="Helical" evidence="1">
    <location>
        <begin position="239"/>
        <end position="259"/>
    </location>
</feature>
<evidence type="ECO:0000259" key="3">
    <source>
        <dbReference type="Pfam" id="PF07589"/>
    </source>
</evidence>
<dbReference type="OrthoDB" id="280680at2"/>
<accession>A0A4R6MZP1</accession>
<evidence type="ECO:0000313" key="4">
    <source>
        <dbReference type="EMBL" id="TDP07870.1"/>
    </source>
</evidence>
<keyword evidence="1" id="KW-0472">Membrane</keyword>
<name>A0A4R6MZP1_9BURK</name>
<keyword evidence="1" id="KW-0812">Transmembrane</keyword>
<feature type="domain" description="Ice-binding protein C-terminal" evidence="3">
    <location>
        <begin position="238"/>
        <end position="262"/>
    </location>
</feature>
<protein>
    <submittedName>
        <fullName evidence="4">PEP-CTERM motif-containing protein</fullName>
    </submittedName>
</protein>
<organism evidence="4 5">
    <name type="scientific">Roseateles asaccharophilus</name>
    <dbReference type="NCBI Taxonomy" id="582607"/>
    <lineage>
        <taxon>Bacteria</taxon>
        <taxon>Pseudomonadati</taxon>
        <taxon>Pseudomonadota</taxon>
        <taxon>Betaproteobacteria</taxon>
        <taxon>Burkholderiales</taxon>
        <taxon>Sphaerotilaceae</taxon>
        <taxon>Roseateles</taxon>
    </lineage>
</organism>
<dbReference type="RefSeq" id="WP_133604154.1">
    <property type="nucleotide sequence ID" value="NZ_JAUFPJ010000007.1"/>
</dbReference>
<evidence type="ECO:0000313" key="5">
    <source>
        <dbReference type="Proteomes" id="UP000295357"/>
    </source>
</evidence>
<keyword evidence="1" id="KW-1133">Transmembrane helix</keyword>
<dbReference type="Proteomes" id="UP000295357">
    <property type="component" value="Unassembled WGS sequence"/>
</dbReference>
<evidence type="ECO:0000256" key="2">
    <source>
        <dbReference type="SAM" id="SignalP"/>
    </source>
</evidence>
<reference evidence="4 5" key="1">
    <citation type="submission" date="2019-03" db="EMBL/GenBank/DDBJ databases">
        <title>Genomic Encyclopedia of Type Strains, Phase IV (KMG-IV): sequencing the most valuable type-strain genomes for metagenomic binning, comparative biology and taxonomic classification.</title>
        <authorList>
            <person name="Goeker M."/>
        </authorList>
    </citation>
    <scope>NUCLEOTIDE SEQUENCE [LARGE SCALE GENOMIC DNA]</scope>
    <source>
        <strain evidence="4 5">DSM 25082</strain>
    </source>
</reference>
<feature type="signal peptide" evidence="2">
    <location>
        <begin position="1"/>
        <end position="22"/>
    </location>
</feature>